<name>A0A834Y1X4_APHGI</name>
<feature type="region of interest" description="Disordered" evidence="2">
    <location>
        <begin position="1197"/>
        <end position="1306"/>
    </location>
</feature>
<feature type="compositionally biased region" description="Polar residues" evidence="2">
    <location>
        <begin position="1"/>
        <end position="13"/>
    </location>
</feature>
<sequence>MGNNNSSSHQHAVSQHDMGRGWTQSFPRELTRHQNYTQQSPGHKVLPEPPNHRLRATNNGSIIHNGGTISGRKLAALTLPHDLNKQGNYRSRSTSASNIGVSSSSRCTSRIDNNNNNQNYCNGNYRSCNCNYHKNEMMEIKKFGSEPDLRYSPSEPQRHSDTRNSGYYPERESRYRGKKKYKAPPPPSPAAVIINGDGSSPDSYKWEICGQEQRENCHDDDNIHVQPPPRKSRLFKTRAETKRQANNNNNNNNCNINNNNNNNSKNNNNSSQQESDNILDRERRWRSENRVSSGKENRQVWREYNDQDRWSKNEKAKLKKFDGKNTLQRSLSSPEFQAELIQVAKKVRNKINYNDKRIGPIGAVSSTNISDNNIDIINDERLLKTRKSRNTIIEPFENRREEIRNSAKFYKVKKYQEERNSNKDINKNNDGMKKPLMNGNIRSKTAEPINRIKKNIDEIGRTRSESPVIRQSRDRIDTKLDRMDVRGQGSGRESTPEPPRNKEKKNSDSRRKKNDLKNENYKVNEKKKWSEVVCNEEKKHIKNTEKIIIRHESLDIVEENWNFTNGLSSNANRIRGNLPSQEDEDKIQNEDIALKLRPTLPKKQLEIPRFSPSAAWRLLSALETPGPTMSTASEELPVMYEERIERLSRPPPAAAAAALIALDPRNSGDSGISGDAGAPNDDSIDACTNQLKSQTPRPTWTPQQDLGEESSSDAGVDSPPPMPPLTKFSSRPHVFSLSLPREDNRHSIHTLDKPNKDIGSFNSLQKIKKSVSGVFGLTSNDFDKKKNTDKVLDDNWLLSTSAPTSLQHSHVNKFNNHDNSDNLPSWDINYTIDNFYNGNDSFGKNEFSMTSMKPPSFSYLASGGHVMYLPSSNMNNNNNDNKMKNLNYHYNTEIEVVNNKKNNKKSGQNKLRKKDNELINNNNNFKFNYNNSNNNKNEIGIYRERSFIDIGRKNKNDAFNFSKSCENISEMKQRSYSPIDISENLQDKKIDNNNNNIKIKPNSKSKRFTFQSTVRQIERKRLSDKLSREAEAKERQRKNELEAMRKVEEEFQRKRAKEKANIRQQLRLYSMDEMHSNSLPSIFDNTNLSRADPDGAPSSAASSPTSASPGKINNNNNSNRKSSASSDEYHKKKEEKYRIQQQQIHQQQPREYKDYNRPKYFDWGPNNNDSSSHFDVKQTTVHPKVVCDIPKTSNVFIDTNSHAGKNGNLNSTPRSDNYRKDFAHGAVAARSSLASSDSELSQPNTRPQSRQNGNKNTKPIRTRDETIERDEAQQGTSTMRPISPTQSFEVTSSEEEAPVEPVKQERNNVNITNGFILNAVQPFVREKSYRPISFNPQPTTTVLS</sequence>
<dbReference type="Proteomes" id="UP000639338">
    <property type="component" value="Unassembled WGS sequence"/>
</dbReference>
<feature type="compositionally biased region" description="Polar residues" evidence="2">
    <location>
        <begin position="1273"/>
        <end position="1291"/>
    </location>
</feature>
<feature type="compositionally biased region" description="Basic and acidic residues" evidence="2">
    <location>
        <begin position="1127"/>
        <end position="1138"/>
    </location>
</feature>
<dbReference type="EMBL" id="JACMRX010000001">
    <property type="protein sequence ID" value="KAF7996471.1"/>
    <property type="molecule type" value="Genomic_DNA"/>
</dbReference>
<feature type="compositionally biased region" description="Polar residues" evidence="2">
    <location>
        <begin position="1242"/>
        <end position="1259"/>
    </location>
</feature>
<feature type="compositionally biased region" description="Polar residues" evidence="2">
    <location>
        <begin position="1197"/>
        <end position="1215"/>
    </location>
</feature>
<feature type="compositionally biased region" description="Low complexity" evidence="2">
    <location>
        <begin position="668"/>
        <end position="678"/>
    </location>
</feature>
<feature type="region of interest" description="Disordered" evidence="2">
    <location>
        <begin position="146"/>
        <end position="205"/>
    </location>
</feature>
<reference evidence="3 4" key="1">
    <citation type="submission" date="2020-08" db="EMBL/GenBank/DDBJ databases">
        <title>Aphidius gifuensis genome sequencing and assembly.</title>
        <authorList>
            <person name="Du Z."/>
        </authorList>
    </citation>
    <scope>NUCLEOTIDE SEQUENCE [LARGE SCALE GENOMIC DNA]</scope>
    <source>
        <strain evidence="3">YNYX2018</strain>
        <tissue evidence="3">Adults</tissue>
    </source>
</reference>
<proteinExistence type="predicted"/>
<feature type="compositionally biased region" description="Low complexity" evidence="2">
    <location>
        <begin position="246"/>
        <end position="269"/>
    </location>
</feature>
<feature type="compositionally biased region" description="Basic and acidic residues" evidence="2">
    <location>
        <begin position="471"/>
        <end position="485"/>
    </location>
</feature>
<evidence type="ECO:0000256" key="2">
    <source>
        <dbReference type="SAM" id="MobiDB-lite"/>
    </source>
</evidence>
<keyword evidence="1" id="KW-0175">Coiled coil</keyword>
<feature type="compositionally biased region" description="Basic and acidic residues" evidence="2">
    <location>
        <begin position="499"/>
        <end position="522"/>
    </location>
</feature>
<organism evidence="3 4">
    <name type="scientific">Aphidius gifuensis</name>
    <name type="common">Parasitoid wasp</name>
    <dbReference type="NCBI Taxonomy" id="684658"/>
    <lineage>
        <taxon>Eukaryota</taxon>
        <taxon>Metazoa</taxon>
        <taxon>Ecdysozoa</taxon>
        <taxon>Arthropoda</taxon>
        <taxon>Hexapoda</taxon>
        <taxon>Insecta</taxon>
        <taxon>Pterygota</taxon>
        <taxon>Neoptera</taxon>
        <taxon>Endopterygota</taxon>
        <taxon>Hymenoptera</taxon>
        <taxon>Apocrita</taxon>
        <taxon>Ichneumonoidea</taxon>
        <taxon>Braconidae</taxon>
        <taxon>Aphidiinae</taxon>
        <taxon>Aphidius</taxon>
    </lineage>
</organism>
<feature type="compositionally biased region" description="Basic and acidic residues" evidence="2">
    <location>
        <begin position="278"/>
        <end position="298"/>
    </location>
</feature>
<feature type="compositionally biased region" description="Polar residues" evidence="2">
    <location>
        <begin position="1080"/>
        <end position="1089"/>
    </location>
</feature>
<feature type="region of interest" description="Disordered" evidence="2">
    <location>
        <begin position="1"/>
        <end position="22"/>
    </location>
</feature>
<feature type="region of interest" description="Disordered" evidence="2">
    <location>
        <begin position="418"/>
        <end position="522"/>
    </location>
</feature>
<evidence type="ECO:0000313" key="3">
    <source>
        <dbReference type="EMBL" id="KAF7996471.1"/>
    </source>
</evidence>
<feature type="compositionally biased region" description="Basic and acidic residues" evidence="2">
    <location>
        <begin position="1148"/>
        <end position="1160"/>
    </location>
</feature>
<feature type="region of interest" description="Disordered" evidence="2">
    <location>
        <begin position="1080"/>
        <end position="1174"/>
    </location>
</feature>
<evidence type="ECO:0000313" key="4">
    <source>
        <dbReference type="Proteomes" id="UP000639338"/>
    </source>
</evidence>
<dbReference type="OrthoDB" id="29596at2759"/>
<feature type="region of interest" description="Disordered" evidence="2">
    <location>
        <begin position="34"/>
        <end position="65"/>
    </location>
</feature>
<feature type="region of interest" description="Disordered" evidence="2">
    <location>
        <begin position="215"/>
        <end position="234"/>
    </location>
</feature>
<accession>A0A834Y1X4</accession>
<feature type="region of interest" description="Disordered" evidence="2">
    <location>
        <begin position="85"/>
        <end position="107"/>
    </location>
</feature>
<feature type="compositionally biased region" description="Polar residues" evidence="2">
    <location>
        <begin position="1165"/>
        <end position="1174"/>
    </location>
</feature>
<keyword evidence="4" id="KW-1185">Reference proteome</keyword>
<feature type="compositionally biased region" description="Basic and acidic residues" evidence="2">
    <location>
        <begin position="454"/>
        <end position="464"/>
    </location>
</feature>
<feature type="compositionally biased region" description="Low complexity" evidence="2">
    <location>
        <begin position="1094"/>
        <end position="1126"/>
    </location>
</feature>
<feature type="compositionally biased region" description="Basic and acidic residues" evidence="2">
    <location>
        <begin position="418"/>
        <end position="433"/>
    </location>
</feature>
<evidence type="ECO:0000256" key="1">
    <source>
        <dbReference type="SAM" id="Coils"/>
    </source>
</evidence>
<feature type="compositionally biased region" description="Basic and acidic residues" evidence="2">
    <location>
        <begin position="1261"/>
        <end position="1272"/>
    </location>
</feature>
<feature type="compositionally biased region" description="Low complexity" evidence="2">
    <location>
        <begin position="1226"/>
        <end position="1241"/>
    </location>
</feature>
<feature type="coiled-coil region" evidence="1">
    <location>
        <begin position="1019"/>
        <end position="1061"/>
    </location>
</feature>
<feature type="region of interest" description="Disordered" evidence="2">
    <location>
        <begin position="668"/>
        <end position="730"/>
    </location>
</feature>
<feature type="compositionally biased region" description="Polar residues" evidence="2">
    <location>
        <begin position="686"/>
        <end position="704"/>
    </location>
</feature>
<protein>
    <submittedName>
        <fullName evidence="3">Uncharacterized protein</fullName>
    </submittedName>
</protein>
<comment type="caution">
    <text evidence="3">The sequence shown here is derived from an EMBL/GenBank/DDBJ whole genome shotgun (WGS) entry which is preliminary data.</text>
</comment>
<gene>
    <name evidence="3" type="ORF">HCN44_002103</name>
</gene>
<feature type="region of interest" description="Disordered" evidence="2">
    <location>
        <begin position="243"/>
        <end position="298"/>
    </location>
</feature>